<protein>
    <submittedName>
        <fullName evidence="1">Rab GTPase activator, putative</fullName>
    </submittedName>
</protein>
<sequence length="111" mass="13501">MKKIYRGTKTDEIFQAQKNKYRHLINKNHINNNIYLNLEVYQKWRNLIIDKDEHDHWDDHSLNTILNADSKSMDKEIKHLLRRGVSDSLKHLIWIRSNDVNYFVINMIIQK</sequence>
<evidence type="ECO:0000313" key="2">
    <source>
        <dbReference type="Proteomes" id="UP000078560"/>
    </source>
</evidence>
<dbReference type="EMBL" id="FLQU01001574">
    <property type="protein sequence ID" value="SBS93602.1"/>
    <property type="molecule type" value="Genomic_DNA"/>
</dbReference>
<dbReference type="AlphaFoldDB" id="A0A1A8WKX9"/>
<reference evidence="2" key="1">
    <citation type="submission" date="2016-05" db="EMBL/GenBank/DDBJ databases">
        <authorList>
            <person name="Naeem Raeece"/>
        </authorList>
    </citation>
    <scope>NUCLEOTIDE SEQUENCE [LARGE SCALE GENOMIC DNA]</scope>
</reference>
<dbReference type="Proteomes" id="UP000078560">
    <property type="component" value="Unassembled WGS sequence"/>
</dbReference>
<name>A0A1A8WKX9_PLAOA</name>
<gene>
    <name evidence="1" type="ORF">POVCU2_0082370</name>
</gene>
<evidence type="ECO:0000313" key="1">
    <source>
        <dbReference type="EMBL" id="SBS93602.1"/>
    </source>
</evidence>
<proteinExistence type="predicted"/>
<accession>A0A1A8WKX9</accession>
<organism evidence="1 2">
    <name type="scientific">Plasmodium ovale curtisi</name>
    <dbReference type="NCBI Taxonomy" id="864141"/>
    <lineage>
        <taxon>Eukaryota</taxon>
        <taxon>Sar</taxon>
        <taxon>Alveolata</taxon>
        <taxon>Apicomplexa</taxon>
        <taxon>Aconoidasida</taxon>
        <taxon>Haemosporida</taxon>
        <taxon>Plasmodiidae</taxon>
        <taxon>Plasmodium</taxon>
        <taxon>Plasmodium (Plasmodium)</taxon>
    </lineage>
</organism>